<reference evidence="2 3" key="1">
    <citation type="submission" date="2020-10" db="EMBL/GenBank/DDBJ databases">
        <authorList>
            <person name="Klimov P.B."/>
            <person name="Dyachkov S.M."/>
            <person name="Chetverikov P.E."/>
        </authorList>
    </citation>
    <scope>NUCLEOTIDE SEQUENCE [LARGE SCALE GENOMIC DNA]</scope>
    <source>
        <strain evidence="2">BMOC 18-1129-001#AD2665</strain>
        <tissue evidence="2">Entire mites</tissue>
    </source>
</reference>
<feature type="domain" description="CRAL-TRIO" evidence="1">
    <location>
        <begin position="148"/>
        <end position="295"/>
    </location>
</feature>
<dbReference type="InterPro" id="IPR001251">
    <property type="entry name" value="CRAL-TRIO_dom"/>
</dbReference>
<evidence type="ECO:0000313" key="3">
    <source>
        <dbReference type="Proteomes" id="UP000825002"/>
    </source>
</evidence>
<accession>A0ABQ7SAX3</accession>
<proteinExistence type="predicted"/>
<evidence type="ECO:0000313" key="2">
    <source>
        <dbReference type="EMBL" id="KAG9510566.1"/>
    </source>
</evidence>
<dbReference type="EMBL" id="JAIFTH010000120">
    <property type="protein sequence ID" value="KAG9510566.1"/>
    <property type="molecule type" value="Genomic_DNA"/>
</dbReference>
<gene>
    <name evidence="2" type="primary">Mospd2</name>
    <name evidence="2" type="ORF">GZH46_00882</name>
</gene>
<name>A0ABQ7SAX3_9ACAR</name>
<evidence type="ECO:0000259" key="1">
    <source>
        <dbReference type="SMART" id="SM00516"/>
    </source>
</evidence>
<dbReference type="PANTHER" id="PTHR46384">
    <property type="entry name" value="MOTILE SPERM DOMAIN-CONTAINING PROTEIN 2"/>
    <property type="match status" value="1"/>
</dbReference>
<dbReference type="Gene3D" id="3.40.525.10">
    <property type="entry name" value="CRAL-TRIO lipid binding domain"/>
    <property type="match status" value="1"/>
</dbReference>
<protein>
    <submittedName>
        <fullName evidence="2">Motile sperm domain-containing protein 2</fullName>
    </submittedName>
</protein>
<keyword evidence="3" id="KW-1185">Reference proteome</keyword>
<dbReference type="PANTHER" id="PTHR46384:SF1">
    <property type="entry name" value="MOTILE SPERM DOMAIN-CONTAINING PROTEIN 2"/>
    <property type="match status" value="1"/>
</dbReference>
<comment type="caution">
    <text evidence="2">The sequence shown here is derived from an EMBL/GenBank/DDBJ whole genome shotgun (WGS) entry which is preliminary data.</text>
</comment>
<dbReference type="CDD" id="cd00170">
    <property type="entry name" value="SEC14"/>
    <property type="match status" value="1"/>
</dbReference>
<sequence>MSKYLLCCAPKPSHEQQPEHCSVEHRKHQDTAHDNSIKMPNADETSVANVIDVDLNSGSGAIKDDKMEQENDKQLLDDIRRALLDKINLADFDKSEIERFQNDDYAVKRYLRHEKDRQATVGKTAAFIRDVLVWRRDMDLPNIKERDFSDSIKQLKTWVMKGKDKNGANMFWLRACHHRSREVDADEARRHLAYRFECIDRISDQCGWVCCWDCQQVGTANIDLDMVRFITNSLPYFRGNLRYVLVHDMGWIATTAWKVIRGWLPQEHRDAVKIASRKELKDFVDNDQLPEYFHS</sequence>
<dbReference type="SMART" id="SM00516">
    <property type="entry name" value="SEC14"/>
    <property type="match status" value="1"/>
</dbReference>
<dbReference type="InterPro" id="IPR036865">
    <property type="entry name" value="CRAL-TRIO_dom_sf"/>
</dbReference>
<dbReference type="Pfam" id="PF00650">
    <property type="entry name" value="CRAL_TRIO"/>
    <property type="match status" value="1"/>
</dbReference>
<dbReference type="Proteomes" id="UP000825002">
    <property type="component" value="Unassembled WGS sequence"/>
</dbReference>
<dbReference type="SUPFAM" id="SSF52087">
    <property type="entry name" value="CRAL/TRIO domain"/>
    <property type="match status" value="1"/>
</dbReference>
<organism evidence="2 3">
    <name type="scientific">Fragariocoptes setiger</name>
    <dbReference type="NCBI Taxonomy" id="1670756"/>
    <lineage>
        <taxon>Eukaryota</taxon>
        <taxon>Metazoa</taxon>
        <taxon>Ecdysozoa</taxon>
        <taxon>Arthropoda</taxon>
        <taxon>Chelicerata</taxon>
        <taxon>Arachnida</taxon>
        <taxon>Acari</taxon>
        <taxon>Acariformes</taxon>
        <taxon>Trombidiformes</taxon>
        <taxon>Prostigmata</taxon>
        <taxon>Eupodina</taxon>
        <taxon>Eriophyoidea</taxon>
        <taxon>Phytoptidae</taxon>
        <taxon>Fragariocoptes</taxon>
    </lineage>
</organism>
<dbReference type="InterPro" id="IPR053012">
    <property type="entry name" value="ER-organelle_contact"/>
</dbReference>